<evidence type="ECO:0000256" key="2">
    <source>
        <dbReference type="ARBA" id="ARBA00022448"/>
    </source>
</evidence>
<keyword evidence="10" id="KW-1185">Reference proteome</keyword>
<accession>A0A7W8XY15</accession>
<dbReference type="Proteomes" id="UP000549882">
    <property type="component" value="Unassembled WGS sequence"/>
</dbReference>
<evidence type="ECO:0000259" key="8">
    <source>
        <dbReference type="Pfam" id="PF03600"/>
    </source>
</evidence>
<dbReference type="InterPro" id="IPR051679">
    <property type="entry name" value="DASS-Related_Transporters"/>
</dbReference>
<feature type="transmembrane region" description="Helical" evidence="7">
    <location>
        <begin position="28"/>
        <end position="45"/>
    </location>
</feature>
<keyword evidence="6 7" id="KW-0472">Membrane</keyword>
<feature type="domain" description="Citrate transporter-like" evidence="8">
    <location>
        <begin position="16"/>
        <end position="80"/>
    </location>
</feature>
<organism evidence="9 10">
    <name type="scientific">Rhizobium paranaense</name>
    <dbReference type="NCBI Taxonomy" id="1650438"/>
    <lineage>
        <taxon>Bacteria</taxon>
        <taxon>Pseudomonadati</taxon>
        <taxon>Pseudomonadota</taxon>
        <taxon>Alphaproteobacteria</taxon>
        <taxon>Hyphomicrobiales</taxon>
        <taxon>Rhizobiaceae</taxon>
        <taxon>Rhizobium/Agrobacterium group</taxon>
        <taxon>Rhizobium</taxon>
    </lineage>
</organism>
<keyword evidence="4" id="KW-0677">Repeat</keyword>
<dbReference type="Pfam" id="PF03600">
    <property type="entry name" value="CitMHS"/>
    <property type="match status" value="1"/>
</dbReference>
<keyword evidence="5 7" id="KW-1133">Transmembrane helix</keyword>
<dbReference type="GO" id="GO:0055085">
    <property type="term" value="P:transmembrane transport"/>
    <property type="evidence" value="ECO:0007669"/>
    <property type="project" value="InterPro"/>
</dbReference>
<gene>
    <name evidence="9" type="ORF">GGD50_006332</name>
</gene>
<dbReference type="EMBL" id="JACHBI010000023">
    <property type="protein sequence ID" value="MBB5577677.1"/>
    <property type="molecule type" value="Genomic_DNA"/>
</dbReference>
<comment type="caution">
    <text evidence="9">The sequence shown here is derived from an EMBL/GenBank/DDBJ whole genome shotgun (WGS) entry which is preliminary data.</text>
</comment>
<dbReference type="InterPro" id="IPR004680">
    <property type="entry name" value="Cit_transptr-like_dom"/>
</dbReference>
<reference evidence="9 10" key="1">
    <citation type="submission" date="2020-08" db="EMBL/GenBank/DDBJ databases">
        <title>Genomic Encyclopedia of Type Strains, Phase IV (KMG-V): Genome sequencing to study the core and pangenomes of soil and plant-associated prokaryotes.</title>
        <authorList>
            <person name="Whitman W."/>
        </authorList>
    </citation>
    <scope>NUCLEOTIDE SEQUENCE [LARGE SCALE GENOMIC DNA]</scope>
    <source>
        <strain evidence="9 10">SEMIA 4064</strain>
    </source>
</reference>
<sequence length="87" mass="9221">MSTQQALAFGVIGLVMIVFIWDRFRYDIVACCALILSVALGIGPFDKAFSGFSDDIVIIVGRALVVSAGMARSGIVDSAIKCFFSAP</sequence>
<evidence type="ECO:0000256" key="3">
    <source>
        <dbReference type="ARBA" id="ARBA00022692"/>
    </source>
</evidence>
<evidence type="ECO:0000256" key="7">
    <source>
        <dbReference type="SAM" id="Phobius"/>
    </source>
</evidence>
<dbReference type="PANTHER" id="PTHR43652:SF2">
    <property type="entry name" value="BASIC AMINO ACID ANTIPORTER YFCC-RELATED"/>
    <property type="match status" value="1"/>
</dbReference>
<evidence type="ECO:0000256" key="1">
    <source>
        <dbReference type="ARBA" id="ARBA00004141"/>
    </source>
</evidence>
<protein>
    <submittedName>
        <fullName evidence="9">Di/tricarboxylate transporter</fullName>
    </submittedName>
</protein>
<evidence type="ECO:0000313" key="10">
    <source>
        <dbReference type="Proteomes" id="UP000549882"/>
    </source>
</evidence>
<comment type="subcellular location">
    <subcellularLocation>
        <location evidence="1">Membrane</location>
        <topology evidence="1">Multi-pass membrane protein</topology>
    </subcellularLocation>
</comment>
<evidence type="ECO:0000256" key="4">
    <source>
        <dbReference type="ARBA" id="ARBA00022737"/>
    </source>
</evidence>
<evidence type="ECO:0000313" key="9">
    <source>
        <dbReference type="EMBL" id="MBB5577677.1"/>
    </source>
</evidence>
<dbReference type="PANTHER" id="PTHR43652">
    <property type="entry name" value="BASIC AMINO ACID ANTIPORTER YFCC-RELATED"/>
    <property type="match status" value="1"/>
</dbReference>
<evidence type="ECO:0000256" key="6">
    <source>
        <dbReference type="ARBA" id="ARBA00023136"/>
    </source>
</evidence>
<feature type="transmembrane region" description="Helical" evidence="7">
    <location>
        <begin position="6"/>
        <end position="21"/>
    </location>
</feature>
<evidence type="ECO:0000256" key="5">
    <source>
        <dbReference type="ARBA" id="ARBA00022989"/>
    </source>
</evidence>
<keyword evidence="2" id="KW-0813">Transport</keyword>
<dbReference type="GO" id="GO:0005886">
    <property type="term" value="C:plasma membrane"/>
    <property type="evidence" value="ECO:0007669"/>
    <property type="project" value="TreeGrafter"/>
</dbReference>
<name>A0A7W8XY15_9HYPH</name>
<dbReference type="AlphaFoldDB" id="A0A7W8XY15"/>
<keyword evidence="3 7" id="KW-0812">Transmembrane</keyword>
<proteinExistence type="predicted"/>